<accession>A0A1M5ES80</accession>
<feature type="chain" id="PRO_5012160543" description="Neocarzinostatin family protein" evidence="1">
    <location>
        <begin position="29"/>
        <end position="239"/>
    </location>
</feature>
<protein>
    <recommendedName>
        <fullName evidence="4">Neocarzinostatin family protein</fullName>
    </recommendedName>
</protein>
<evidence type="ECO:0000313" key="3">
    <source>
        <dbReference type="Proteomes" id="UP000186132"/>
    </source>
</evidence>
<dbReference type="AlphaFoldDB" id="A0A1M5ES80"/>
<dbReference type="RefSeq" id="WP_073386493.1">
    <property type="nucleotide sequence ID" value="NZ_FQVU01000001.1"/>
</dbReference>
<sequence>MRSLLTRTLLLGGTVAAAGLLTATTALAHPAPFTVTAGSAGSGTAVAVTGTSGAVAFKDTKTGVTLNCTASSLKGSITTGSSNGTPVATVNGTGASFSNCTGPAGLKFAVTGYGTWNINITDSTSGVSTGTVTNIRAHVVSTAGPTCAFDVGSNTGSFVSSGTSTVNPGTVAGNYTNSSQNLAVPAVTAGSLGLWNVHGSGTTTYCVAASVLAQGDPASFSATYKIVADVAANNPVAIN</sequence>
<organism evidence="2 3">
    <name type="scientific">Jatrophihabitans endophyticus</name>
    <dbReference type="NCBI Taxonomy" id="1206085"/>
    <lineage>
        <taxon>Bacteria</taxon>
        <taxon>Bacillati</taxon>
        <taxon>Actinomycetota</taxon>
        <taxon>Actinomycetes</taxon>
        <taxon>Jatrophihabitantales</taxon>
        <taxon>Jatrophihabitantaceae</taxon>
        <taxon>Jatrophihabitans</taxon>
    </lineage>
</organism>
<keyword evidence="3" id="KW-1185">Reference proteome</keyword>
<gene>
    <name evidence="2" type="ORF">SAMN05443575_0985</name>
</gene>
<evidence type="ECO:0008006" key="4">
    <source>
        <dbReference type="Google" id="ProtNLM"/>
    </source>
</evidence>
<reference evidence="2 3" key="1">
    <citation type="submission" date="2016-11" db="EMBL/GenBank/DDBJ databases">
        <authorList>
            <person name="Jaros S."/>
            <person name="Januszkiewicz K."/>
            <person name="Wedrychowicz H."/>
        </authorList>
    </citation>
    <scope>NUCLEOTIDE SEQUENCE [LARGE SCALE GENOMIC DNA]</scope>
    <source>
        <strain evidence="2 3">DSM 45627</strain>
    </source>
</reference>
<dbReference type="STRING" id="1206085.SAMN05443575_0985"/>
<proteinExistence type="predicted"/>
<feature type="signal peptide" evidence="1">
    <location>
        <begin position="1"/>
        <end position="28"/>
    </location>
</feature>
<keyword evidence="1" id="KW-0732">Signal</keyword>
<dbReference type="OrthoDB" id="3554985at2"/>
<dbReference type="EMBL" id="FQVU01000001">
    <property type="protein sequence ID" value="SHF82079.1"/>
    <property type="molecule type" value="Genomic_DNA"/>
</dbReference>
<evidence type="ECO:0000313" key="2">
    <source>
        <dbReference type="EMBL" id="SHF82079.1"/>
    </source>
</evidence>
<name>A0A1M5ES80_9ACTN</name>
<dbReference type="Proteomes" id="UP000186132">
    <property type="component" value="Unassembled WGS sequence"/>
</dbReference>
<evidence type="ECO:0000256" key="1">
    <source>
        <dbReference type="SAM" id="SignalP"/>
    </source>
</evidence>